<dbReference type="InterPro" id="IPR004655">
    <property type="entry name" value="FabH"/>
</dbReference>
<comment type="similarity">
    <text evidence="2">Belongs to the thiolase-like superfamily. FabH family.</text>
</comment>
<dbReference type="Gene3D" id="3.40.47.10">
    <property type="match status" value="1"/>
</dbReference>
<reference evidence="13" key="1">
    <citation type="submission" date="2019-03" db="EMBL/GenBank/DDBJ databases">
        <title>Single cell metagenomics reveals metabolic interactions within the superorganism composed of flagellate Streblomastix strix and complex community of Bacteroidetes bacteria on its surface.</title>
        <authorList>
            <person name="Treitli S.C."/>
            <person name="Kolisko M."/>
            <person name="Husnik F."/>
            <person name="Keeling P."/>
            <person name="Hampl V."/>
        </authorList>
    </citation>
    <scope>NUCLEOTIDE SEQUENCE</scope>
    <source>
        <strain evidence="13">STM</strain>
    </source>
</reference>
<dbReference type="GO" id="GO:0033818">
    <property type="term" value="F:beta-ketoacyl-acyl-carrier-protein synthase III activity"/>
    <property type="evidence" value="ECO:0007669"/>
    <property type="project" value="UniProtKB-EC"/>
</dbReference>
<evidence type="ECO:0000259" key="11">
    <source>
        <dbReference type="Pfam" id="PF08541"/>
    </source>
</evidence>
<dbReference type="SUPFAM" id="SSF53901">
    <property type="entry name" value="Thiolase-like"/>
    <property type="match status" value="1"/>
</dbReference>
<dbReference type="AlphaFoldDB" id="A0A5J4SEE4"/>
<dbReference type="PANTHER" id="PTHR34069:SF2">
    <property type="entry name" value="BETA-KETOACYL-[ACYL-CARRIER-PROTEIN] SYNTHASE III"/>
    <property type="match status" value="1"/>
</dbReference>
<dbReference type="Pfam" id="PF08541">
    <property type="entry name" value="ACP_syn_III_C"/>
    <property type="match status" value="1"/>
</dbReference>
<gene>
    <name evidence="13" type="ORF">EZS27_008698</name>
</gene>
<name>A0A5J4SEE4_9ZZZZ</name>
<sequence>MEKINAVITGVGGYVPSYVLNNTEISKMVDTDDEWIMTRVGIKERRILNEEGLGSSYMARKAAKQLIQKTGTNPEDVDILIIATSTPDYVFPSTASILCDKLGLKNAFAFDMQAACSGFIYAIETAASFIRSGRYKKIIAVGVEKMSGVTDYRDRTTCPLFGDGAGAVLVEATTDEYGIIDSYLRTDGKGLPFLHLKAGGSVCPPSYFTIDNRMHYIYQEGRTVFKYAVSSMPDACMEIIERNGLSKEDIAWVIPHQANKRIIDAVASRLDIPMEKVMVNIERYGNTSAATLPLCLWDFEEKLKKGDNIIFTAFGAGFTWGAVYVKWGYDTNHA</sequence>
<keyword evidence="5" id="KW-0444">Lipid biosynthesis</keyword>
<evidence type="ECO:0000313" key="13">
    <source>
        <dbReference type="EMBL" id="KAA6343631.1"/>
    </source>
</evidence>
<feature type="domain" description="Beta-ketoacyl-[acyl-carrier-protein] synthase III N-terminal" evidence="12">
    <location>
        <begin position="110"/>
        <end position="188"/>
    </location>
</feature>
<dbReference type="NCBIfam" id="NF006829">
    <property type="entry name" value="PRK09352.1"/>
    <property type="match status" value="1"/>
</dbReference>
<keyword evidence="8" id="KW-0443">Lipid metabolism</keyword>
<organism evidence="13">
    <name type="scientific">termite gut metagenome</name>
    <dbReference type="NCBI Taxonomy" id="433724"/>
    <lineage>
        <taxon>unclassified sequences</taxon>
        <taxon>metagenomes</taxon>
        <taxon>organismal metagenomes</taxon>
    </lineage>
</organism>
<keyword evidence="7" id="KW-0276">Fatty acid metabolism</keyword>
<protein>
    <recommendedName>
        <fullName evidence="3">beta-ketoacyl-[acyl-carrier-protein] synthase III</fullName>
        <ecNumber evidence="3">2.3.1.180</ecNumber>
    </recommendedName>
</protein>
<evidence type="ECO:0000256" key="8">
    <source>
        <dbReference type="ARBA" id="ARBA00023098"/>
    </source>
</evidence>
<evidence type="ECO:0000256" key="7">
    <source>
        <dbReference type="ARBA" id="ARBA00022832"/>
    </source>
</evidence>
<dbReference type="EMBL" id="SNRY01000260">
    <property type="protein sequence ID" value="KAA6343631.1"/>
    <property type="molecule type" value="Genomic_DNA"/>
</dbReference>
<evidence type="ECO:0000256" key="10">
    <source>
        <dbReference type="ARBA" id="ARBA00023315"/>
    </source>
</evidence>
<evidence type="ECO:0000256" key="5">
    <source>
        <dbReference type="ARBA" id="ARBA00022516"/>
    </source>
</evidence>
<dbReference type="EC" id="2.3.1.180" evidence="3"/>
<dbReference type="InterPro" id="IPR016039">
    <property type="entry name" value="Thiolase-like"/>
</dbReference>
<proteinExistence type="inferred from homology"/>
<dbReference type="InterPro" id="IPR013747">
    <property type="entry name" value="ACP_syn_III_C"/>
</dbReference>
<dbReference type="PANTHER" id="PTHR34069">
    <property type="entry name" value="3-OXOACYL-[ACYL-CARRIER-PROTEIN] SYNTHASE 3"/>
    <property type="match status" value="1"/>
</dbReference>
<dbReference type="InterPro" id="IPR013751">
    <property type="entry name" value="ACP_syn_III_N"/>
</dbReference>
<evidence type="ECO:0000256" key="6">
    <source>
        <dbReference type="ARBA" id="ARBA00022679"/>
    </source>
</evidence>
<evidence type="ECO:0000256" key="9">
    <source>
        <dbReference type="ARBA" id="ARBA00023160"/>
    </source>
</evidence>
<accession>A0A5J4SEE4</accession>
<dbReference type="GO" id="GO:0006633">
    <property type="term" value="P:fatty acid biosynthetic process"/>
    <property type="evidence" value="ECO:0007669"/>
    <property type="project" value="UniProtKB-KW"/>
</dbReference>
<keyword evidence="4" id="KW-0963">Cytoplasm</keyword>
<evidence type="ECO:0000256" key="2">
    <source>
        <dbReference type="ARBA" id="ARBA00008642"/>
    </source>
</evidence>
<keyword evidence="9" id="KW-0275">Fatty acid biosynthesis</keyword>
<evidence type="ECO:0000259" key="12">
    <source>
        <dbReference type="Pfam" id="PF08545"/>
    </source>
</evidence>
<dbReference type="FunFam" id="3.40.47.10:FF:000004">
    <property type="entry name" value="3-oxoacyl-[acyl-carrier-protein] synthase 3"/>
    <property type="match status" value="1"/>
</dbReference>
<dbReference type="HAMAP" id="MF_01815">
    <property type="entry name" value="FabH"/>
    <property type="match status" value="1"/>
</dbReference>
<dbReference type="GO" id="GO:0004315">
    <property type="term" value="F:3-oxoacyl-[acyl-carrier-protein] synthase activity"/>
    <property type="evidence" value="ECO:0007669"/>
    <property type="project" value="InterPro"/>
</dbReference>
<evidence type="ECO:0000256" key="3">
    <source>
        <dbReference type="ARBA" id="ARBA00012333"/>
    </source>
</evidence>
<evidence type="ECO:0000256" key="4">
    <source>
        <dbReference type="ARBA" id="ARBA00022490"/>
    </source>
</evidence>
<keyword evidence="6 13" id="KW-0808">Transferase</keyword>
<dbReference type="GO" id="GO:0044550">
    <property type="term" value="P:secondary metabolite biosynthetic process"/>
    <property type="evidence" value="ECO:0007669"/>
    <property type="project" value="TreeGrafter"/>
</dbReference>
<dbReference type="Pfam" id="PF08545">
    <property type="entry name" value="ACP_syn_III"/>
    <property type="match status" value="1"/>
</dbReference>
<dbReference type="NCBIfam" id="TIGR00747">
    <property type="entry name" value="fabH"/>
    <property type="match status" value="1"/>
</dbReference>
<dbReference type="CDD" id="cd00830">
    <property type="entry name" value="KAS_III"/>
    <property type="match status" value="1"/>
</dbReference>
<evidence type="ECO:0000256" key="1">
    <source>
        <dbReference type="ARBA" id="ARBA00005194"/>
    </source>
</evidence>
<comment type="pathway">
    <text evidence="1">Lipid metabolism; fatty acid biosynthesis.</text>
</comment>
<keyword evidence="10 13" id="KW-0012">Acyltransferase</keyword>
<feature type="domain" description="Beta-ketoacyl-[acyl-carrier-protein] synthase III C-terminal" evidence="11">
    <location>
        <begin position="241"/>
        <end position="327"/>
    </location>
</feature>
<comment type="caution">
    <text evidence="13">The sequence shown here is derived from an EMBL/GenBank/DDBJ whole genome shotgun (WGS) entry which is preliminary data.</text>
</comment>